<comment type="subcellular location">
    <subcellularLocation>
        <location evidence="1">Cell envelope</location>
    </subcellularLocation>
</comment>
<evidence type="ECO:0000313" key="5">
    <source>
        <dbReference type="EMBL" id="MRZ57365.1"/>
    </source>
</evidence>
<dbReference type="InterPro" id="IPR025997">
    <property type="entry name" value="SBP_2_dom"/>
</dbReference>
<reference evidence="5 6" key="1">
    <citation type="journal article" date="2019" name="Nat. Med.">
        <title>A library of human gut bacterial isolates paired with longitudinal multiomics data enables mechanistic microbiome research.</title>
        <authorList>
            <person name="Poyet M."/>
            <person name="Groussin M."/>
            <person name="Gibbons S.M."/>
            <person name="Avila-Pacheco J."/>
            <person name="Jiang X."/>
            <person name="Kearney S.M."/>
            <person name="Perrotta A.R."/>
            <person name="Berdy B."/>
            <person name="Zhao S."/>
            <person name="Lieberman T.D."/>
            <person name="Swanson P.K."/>
            <person name="Smith M."/>
            <person name="Roesemann S."/>
            <person name="Alexander J.E."/>
            <person name="Rich S.A."/>
            <person name="Livny J."/>
            <person name="Vlamakis H."/>
            <person name="Clish C."/>
            <person name="Bullock K."/>
            <person name="Deik A."/>
            <person name="Scott J."/>
            <person name="Pierce K.A."/>
            <person name="Xavier R.J."/>
            <person name="Alm E.J."/>
        </authorList>
    </citation>
    <scope>NUCLEOTIDE SEQUENCE [LARGE SCALE GENOMIC DNA]</scope>
    <source>
        <strain evidence="5 6">BIOML-A2</strain>
    </source>
</reference>
<proteinExistence type="inferred from homology"/>
<comment type="similarity">
    <text evidence="2">Belongs to the bacterial solute-binding protein 2 family.</text>
</comment>
<dbReference type="Proteomes" id="UP000432516">
    <property type="component" value="Unassembled WGS sequence"/>
</dbReference>
<evidence type="ECO:0000313" key="6">
    <source>
        <dbReference type="Proteomes" id="UP000432516"/>
    </source>
</evidence>
<organism evidence="5 6">
    <name type="scientific">Parabacteroides distasonis</name>
    <dbReference type="NCBI Taxonomy" id="823"/>
    <lineage>
        <taxon>Bacteria</taxon>
        <taxon>Pseudomonadati</taxon>
        <taxon>Bacteroidota</taxon>
        <taxon>Bacteroidia</taxon>
        <taxon>Bacteroidales</taxon>
        <taxon>Tannerellaceae</taxon>
        <taxon>Parabacteroides</taxon>
    </lineage>
</organism>
<dbReference type="GO" id="GO:0030246">
    <property type="term" value="F:carbohydrate binding"/>
    <property type="evidence" value="ECO:0007669"/>
    <property type="project" value="UniProtKB-ARBA"/>
</dbReference>
<dbReference type="Gene3D" id="3.40.50.2300">
    <property type="match status" value="1"/>
</dbReference>
<keyword evidence="3" id="KW-0732">Signal</keyword>
<name>A0A7K0I5K6_PARDI</name>
<evidence type="ECO:0000256" key="1">
    <source>
        <dbReference type="ARBA" id="ARBA00004196"/>
    </source>
</evidence>
<dbReference type="AlphaFoldDB" id="A0A7K0I5K6"/>
<gene>
    <name evidence="5" type="ORF">GKD68_22020</name>
</gene>
<evidence type="ECO:0000256" key="2">
    <source>
        <dbReference type="ARBA" id="ARBA00007639"/>
    </source>
</evidence>
<sequence length="107" mass="12040">MLDDAWRQQMIREVGIEASNYDSIKVLIKDADNDNDRQIEQIRELIAQKVDVLIISPFESAPITDVAEEAFRAGIPTIITDRKVNTNQYTTFVGANNYDLGFAAGTY</sequence>
<dbReference type="Pfam" id="PF13407">
    <property type="entry name" value="Peripla_BP_4"/>
    <property type="match status" value="1"/>
</dbReference>
<dbReference type="PANTHER" id="PTHR46847:SF1">
    <property type="entry name" value="D-ALLOSE-BINDING PERIPLASMIC PROTEIN-RELATED"/>
    <property type="match status" value="1"/>
</dbReference>
<evidence type="ECO:0000256" key="3">
    <source>
        <dbReference type="ARBA" id="ARBA00022729"/>
    </source>
</evidence>
<dbReference type="SUPFAM" id="SSF53822">
    <property type="entry name" value="Periplasmic binding protein-like I"/>
    <property type="match status" value="1"/>
</dbReference>
<dbReference type="PANTHER" id="PTHR46847">
    <property type="entry name" value="D-ALLOSE-BINDING PERIPLASMIC PROTEIN-RELATED"/>
    <property type="match status" value="1"/>
</dbReference>
<feature type="non-terminal residue" evidence="5">
    <location>
        <position position="107"/>
    </location>
</feature>
<protein>
    <submittedName>
        <fullName evidence="5">Substrate-binding domain-containing protein</fullName>
    </submittedName>
</protein>
<comment type="caution">
    <text evidence="5">The sequence shown here is derived from an EMBL/GenBank/DDBJ whole genome shotgun (WGS) entry which is preliminary data.</text>
</comment>
<dbReference type="InterPro" id="IPR028082">
    <property type="entry name" value="Peripla_BP_I"/>
</dbReference>
<dbReference type="GO" id="GO:0030313">
    <property type="term" value="C:cell envelope"/>
    <property type="evidence" value="ECO:0007669"/>
    <property type="project" value="UniProtKB-SubCell"/>
</dbReference>
<dbReference type="EMBL" id="WKNE01000052">
    <property type="protein sequence ID" value="MRZ57365.1"/>
    <property type="molecule type" value="Genomic_DNA"/>
</dbReference>
<feature type="domain" description="Periplasmic binding protein" evidence="4">
    <location>
        <begin position="3"/>
        <end position="106"/>
    </location>
</feature>
<evidence type="ECO:0000259" key="4">
    <source>
        <dbReference type="Pfam" id="PF13407"/>
    </source>
</evidence>
<accession>A0A7K0I5K6</accession>